<proteinExistence type="predicted"/>
<dbReference type="Proteomes" id="UP000075502">
    <property type="component" value="Unassembled WGS sequence"/>
</dbReference>
<protein>
    <recommendedName>
        <fullName evidence="1">DUF4440 domain-containing protein</fullName>
    </recommendedName>
</protein>
<sequence>MDRSTDEAAIRRLFEALCEAWAREGASAVDAFYTPDSDYVTFDGSWLRGREANRRAHEELFAGVLAGTRLVGEVESVRFLGPDAAVVVSTGAVLWPWQKTAPPSRRSRQTLVVVRGDDGRFRVASFQNTRVRPLPPSDSLSMRLFAAVMRWRLALWRRRHPEALAA</sequence>
<evidence type="ECO:0000259" key="1">
    <source>
        <dbReference type="Pfam" id="PF14534"/>
    </source>
</evidence>
<evidence type="ECO:0000313" key="3">
    <source>
        <dbReference type="Proteomes" id="UP000075502"/>
    </source>
</evidence>
<feature type="domain" description="DUF4440" evidence="1">
    <location>
        <begin position="10"/>
        <end position="121"/>
    </location>
</feature>
<dbReference type="SUPFAM" id="SSF54427">
    <property type="entry name" value="NTF2-like"/>
    <property type="match status" value="1"/>
</dbReference>
<name>A0A150TTM7_SORCE</name>
<evidence type="ECO:0000313" key="2">
    <source>
        <dbReference type="EMBL" id="KYG08030.1"/>
    </source>
</evidence>
<dbReference type="InterPro" id="IPR032710">
    <property type="entry name" value="NTF2-like_dom_sf"/>
</dbReference>
<accession>A0A150TTM7</accession>
<gene>
    <name evidence="2" type="ORF">BE21_25965</name>
</gene>
<dbReference type="NCBIfam" id="TIGR02246">
    <property type="entry name" value="SgcJ/EcaC family oxidoreductase"/>
    <property type="match status" value="1"/>
</dbReference>
<dbReference type="AlphaFoldDB" id="A0A150TTM7"/>
<dbReference type="Gene3D" id="3.10.450.50">
    <property type="match status" value="1"/>
</dbReference>
<dbReference type="EMBL" id="JEME01001117">
    <property type="protein sequence ID" value="KYG08030.1"/>
    <property type="molecule type" value="Genomic_DNA"/>
</dbReference>
<dbReference type="Pfam" id="PF14534">
    <property type="entry name" value="DUF4440"/>
    <property type="match status" value="1"/>
</dbReference>
<comment type="caution">
    <text evidence="2">The sequence shown here is derived from an EMBL/GenBank/DDBJ whole genome shotgun (WGS) entry which is preliminary data.</text>
</comment>
<dbReference type="InterPro" id="IPR011944">
    <property type="entry name" value="Steroid_delta5-4_isomerase"/>
</dbReference>
<reference evidence="2 3" key="1">
    <citation type="submission" date="2014-02" db="EMBL/GenBank/DDBJ databases">
        <title>The small core and large imbalanced accessory genome model reveals a collaborative survival strategy of Sorangium cellulosum strains in nature.</title>
        <authorList>
            <person name="Han K."/>
            <person name="Peng R."/>
            <person name="Blom J."/>
            <person name="Li Y.-Z."/>
        </authorList>
    </citation>
    <scope>NUCLEOTIDE SEQUENCE [LARGE SCALE GENOMIC DNA]</scope>
    <source>
        <strain evidence="2 3">So0007-03</strain>
    </source>
</reference>
<organism evidence="2 3">
    <name type="scientific">Sorangium cellulosum</name>
    <name type="common">Polyangium cellulosum</name>
    <dbReference type="NCBI Taxonomy" id="56"/>
    <lineage>
        <taxon>Bacteria</taxon>
        <taxon>Pseudomonadati</taxon>
        <taxon>Myxococcota</taxon>
        <taxon>Polyangia</taxon>
        <taxon>Polyangiales</taxon>
        <taxon>Polyangiaceae</taxon>
        <taxon>Sorangium</taxon>
    </lineage>
</organism>
<dbReference type="InterPro" id="IPR027843">
    <property type="entry name" value="DUF4440"/>
</dbReference>